<dbReference type="AlphaFoldDB" id="A0A6A4DKX6"/>
<name>A0A6A4DKX6_9STRA</name>
<dbReference type="Proteomes" id="UP000434957">
    <property type="component" value="Unassembled WGS sequence"/>
</dbReference>
<dbReference type="InterPro" id="IPR016024">
    <property type="entry name" value="ARM-type_fold"/>
</dbReference>
<accession>A0A6A4DKX6</accession>
<comment type="caution">
    <text evidence="1">The sequence shown here is derived from an EMBL/GenBank/DDBJ whole genome shotgun (WGS) entry which is preliminary data.</text>
</comment>
<proteinExistence type="predicted"/>
<dbReference type="EMBL" id="QXFT01001895">
    <property type="protein sequence ID" value="KAE9308051.1"/>
    <property type="molecule type" value="Genomic_DNA"/>
</dbReference>
<keyword evidence="2" id="KW-1185">Reference proteome</keyword>
<sequence length="936" mass="104117">MAARTRDHDSAGRLLRAIEDCELYHMEAAIASLERVKTGIRSDSLLNPSGGDDVDLLERTSEGRVLSLSDHKRIARLQAALTTVAIAYDGGNGVEASREVNSNRNLVCTVAGAAIMRATRDCSASRTNCCIWGSQAEKLHFLLDWMVNRERNLARSDHDFVRQLMLEWIQPTAEKQNQLAACLALFELLQRCRQRLTSSVSGIGSSYLLGNRVGLYLDALRAVVEQGTSGSQAHEELELFVVDFIISRKLFLTELVTWMQDSHSNTTQSVISLTRTFLCQLDREALQEPLYRHWRQELSPVVLSLLDHSSYRVHLLALSCLPSLDSVACIAGLCAKGMLQAENDTVTSALGHLFSTSTQRSLEVMVTWFVDACQFGSPQVRFVSKRTPHDWNDYAAGQIGNIKEEAGDDEGRKEQQEQLFSLCFGPNGWSKHVRSTNARSQVLSIMLLKVFGSPRDTLLLRMLREFVGCGWVDRDIFEAIGKQLTTHMMNLQRLTEDLLNDNSASAAKTVEGLLFSRLAPLLVLRMLPRSSFGAIFTQTLLCGREDLNHLNEYIDRRQHFDGSDSQSTDSTDKILYHILARSVVDPLEFKEVKMLATEVLAKFPPHTVLPFVFAHLLAFLQEAGLHHQGSTSLNVSPETIPDGCGLVTAKLMVYYLNRVFAEDEHAYKDGDTTTRVLVVLTQIMGIPCRHDSNVDVLLLADLQRGCIDCVGLILSRLDAEDNSLKTTKMPTDSASSLVNLLLTWVFETKNAVKIAQVYEPRVQKLLQSVWSEAQYGELPLQVRICCCNVLLSAISRLENSVLERWKSQGFISRVALATESSSDEDVVAGGLQVIFSFLYKASELLSMENSNDLQMVRNCFEATVSRLESTRRESVAMSGLKVVGALVSKLPSFVGTLPPTEVQRLIDGCLVSVRDRRLSPVVSELAQSLLQAMTPP</sequence>
<reference evidence="1 2" key="1">
    <citation type="submission" date="2018-08" db="EMBL/GenBank/DDBJ databases">
        <title>Genomic investigation of the strawberry pathogen Phytophthora fragariae indicates pathogenicity is determined by transcriptional variation in three key races.</title>
        <authorList>
            <person name="Adams T.M."/>
            <person name="Armitage A.D."/>
            <person name="Sobczyk M.K."/>
            <person name="Bates H.J."/>
            <person name="Dunwell J.M."/>
            <person name="Nellist C.F."/>
            <person name="Harrison R.J."/>
        </authorList>
    </citation>
    <scope>NUCLEOTIDE SEQUENCE [LARGE SCALE GENOMIC DNA]</scope>
    <source>
        <strain evidence="1 2">SCRP333</strain>
    </source>
</reference>
<evidence type="ECO:0000313" key="2">
    <source>
        <dbReference type="Proteomes" id="UP000434957"/>
    </source>
</evidence>
<dbReference type="SUPFAM" id="SSF48371">
    <property type="entry name" value="ARM repeat"/>
    <property type="match status" value="1"/>
</dbReference>
<evidence type="ECO:0000313" key="1">
    <source>
        <dbReference type="EMBL" id="KAE9308051.1"/>
    </source>
</evidence>
<protein>
    <submittedName>
        <fullName evidence="1">Uncharacterized protein</fullName>
    </submittedName>
</protein>
<gene>
    <name evidence="1" type="ORF">PR003_g20842</name>
</gene>
<dbReference type="PANTHER" id="PTHR37743:SF1">
    <property type="entry name" value="ARM REPEAT SUPERFAMILY PROTEIN"/>
    <property type="match status" value="1"/>
</dbReference>
<organism evidence="1 2">
    <name type="scientific">Phytophthora rubi</name>
    <dbReference type="NCBI Taxonomy" id="129364"/>
    <lineage>
        <taxon>Eukaryota</taxon>
        <taxon>Sar</taxon>
        <taxon>Stramenopiles</taxon>
        <taxon>Oomycota</taxon>
        <taxon>Peronosporomycetes</taxon>
        <taxon>Peronosporales</taxon>
        <taxon>Peronosporaceae</taxon>
        <taxon>Phytophthora</taxon>
    </lineage>
</organism>
<dbReference type="PANTHER" id="PTHR37743">
    <property type="entry name" value="ARM REPEAT SUPERFAMILY PROTEIN"/>
    <property type="match status" value="1"/>
</dbReference>